<keyword evidence="1" id="KW-0812">Transmembrane</keyword>
<evidence type="ECO:0000256" key="1">
    <source>
        <dbReference type="SAM" id="Phobius"/>
    </source>
</evidence>
<sequence length="187" mass="20329">MISQEQVMPGAAGGSGDADLRAVRRVRNFWLAFVAFAFALTLVFAVASLQGLQKAPEVPTGPQVGWESQDQTQRLDARDYLRSTEMLSKWILAEVAVVLGAIEISLALSLYLRTLRRSGAAPLPGKRIVPNILRTADRRYIHDHLPQEVATAYMLLSGLALGSAVIAGFLILDSTTWILAAIISGNW</sequence>
<keyword evidence="3" id="KW-1185">Reference proteome</keyword>
<keyword evidence="1" id="KW-1133">Transmembrane helix</keyword>
<organism evidence="2 3">
    <name type="scientific">Acidihalobacter yilgarnensis</name>
    <dbReference type="NCBI Taxonomy" id="2819280"/>
    <lineage>
        <taxon>Bacteria</taxon>
        <taxon>Pseudomonadati</taxon>
        <taxon>Pseudomonadota</taxon>
        <taxon>Gammaproteobacteria</taxon>
        <taxon>Chromatiales</taxon>
        <taxon>Ectothiorhodospiraceae</taxon>
        <taxon>Acidihalobacter</taxon>
    </lineage>
</organism>
<evidence type="ECO:0000313" key="3">
    <source>
        <dbReference type="Proteomes" id="UP000095401"/>
    </source>
</evidence>
<proteinExistence type="predicted"/>
<keyword evidence="1" id="KW-0472">Membrane</keyword>
<evidence type="ECO:0000313" key="2">
    <source>
        <dbReference type="EMBL" id="AOU99164.1"/>
    </source>
</evidence>
<feature type="transmembrane region" description="Helical" evidence="1">
    <location>
        <begin position="29"/>
        <end position="49"/>
    </location>
</feature>
<name>A0A1D8IS44_9GAMM</name>
<accession>A0A1D8IS44</accession>
<protein>
    <submittedName>
        <fullName evidence="2">Uncharacterized protein</fullName>
    </submittedName>
</protein>
<reference evidence="3" key="1">
    <citation type="submission" date="2016-09" db="EMBL/GenBank/DDBJ databases">
        <title>Acidihalobacter prosperus F5.</title>
        <authorList>
            <person name="Khaleque H.N."/>
            <person name="Ramsay J.P."/>
            <person name="Kaksonen A.H."/>
            <person name="Boxall N.J."/>
            <person name="Watkin E.L.J."/>
        </authorList>
    </citation>
    <scope>NUCLEOTIDE SEQUENCE [LARGE SCALE GENOMIC DNA]</scope>
    <source>
        <strain evidence="3">F5</strain>
    </source>
</reference>
<gene>
    <name evidence="2" type="ORF">BI364_15580</name>
</gene>
<dbReference type="Proteomes" id="UP000095401">
    <property type="component" value="Chromosome"/>
</dbReference>
<dbReference type="AlphaFoldDB" id="A0A1D8IS44"/>
<dbReference type="KEGG" id="aprs:BI364_15580"/>
<dbReference type="RefSeq" id="WP_070079516.1">
    <property type="nucleotide sequence ID" value="NZ_CP017415.1"/>
</dbReference>
<dbReference type="EMBL" id="CP017415">
    <property type="protein sequence ID" value="AOU99164.1"/>
    <property type="molecule type" value="Genomic_DNA"/>
</dbReference>
<feature type="transmembrane region" description="Helical" evidence="1">
    <location>
        <begin position="149"/>
        <end position="172"/>
    </location>
</feature>
<feature type="transmembrane region" description="Helical" evidence="1">
    <location>
        <begin position="90"/>
        <end position="112"/>
    </location>
</feature>